<feature type="transmembrane region" description="Helical" evidence="1">
    <location>
        <begin position="31"/>
        <end position="53"/>
    </location>
</feature>
<keyword evidence="1" id="KW-0812">Transmembrane</keyword>
<feature type="transmembrane region" description="Helical" evidence="1">
    <location>
        <begin position="65"/>
        <end position="84"/>
    </location>
</feature>
<proteinExistence type="predicted"/>
<accession>A0AAV4PP09</accession>
<keyword evidence="3" id="KW-1185">Reference proteome</keyword>
<reference evidence="2 3" key="1">
    <citation type="submission" date="2021-06" db="EMBL/GenBank/DDBJ databases">
        <title>Caerostris extrusa draft genome.</title>
        <authorList>
            <person name="Kono N."/>
            <person name="Arakawa K."/>
        </authorList>
    </citation>
    <scope>NUCLEOTIDE SEQUENCE [LARGE SCALE GENOMIC DNA]</scope>
</reference>
<evidence type="ECO:0000256" key="1">
    <source>
        <dbReference type="SAM" id="Phobius"/>
    </source>
</evidence>
<gene>
    <name evidence="2" type="ORF">CEXT_33631</name>
</gene>
<evidence type="ECO:0000313" key="2">
    <source>
        <dbReference type="EMBL" id="GIX99127.1"/>
    </source>
</evidence>
<keyword evidence="1" id="KW-0472">Membrane</keyword>
<dbReference type="AlphaFoldDB" id="A0AAV4PP09"/>
<keyword evidence="1" id="KW-1133">Transmembrane helix</keyword>
<sequence length="89" mass="10103">MKHEQKENSFLVDLSNKERSRVSDERTNSELGVQLVIVLLTSCLPVTICFCSTHPTQTIEINRTGVVSFVMCGWIRCFNVQILGMDQNL</sequence>
<name>A0AAV4PP09_CAEEX</name>
<comment type="caution">
    <text evidence="2">The sequence shown here is derived from an EMBL/GenBank/DDBJ whole genome shotgun (WGS) entry which is preliminary data.</text>
</comment>
<evidence type="ECO:0000313" key="3">
    <source>
        <dbReference type="Proteomes" id="UP001054945"/>
    </source>
</evidence>
<dbReference type="EMBL" id="BPLR01005007">
    <property type="protein sequence ID" value="GIX99127.1"/>
    <property type="molecule type" value="Genomic_DNA"/>
</dbReference>
<dbReference type="Proteomes" id="UP001054945">
    <property type="component" value="Unassembled WGS sequence"/>
</dbReference>
<protein>
    <submittedName>
        <fullName evidence="2">Uncharacterized protein</fullName>
    </submittedName>
</protein>
<organism evidence="2 3">
    <name type="scientific">Caerostris extrusa</name>
    <name type="common">Bark spider</name>
    <name type="synonym">Caerostris bankana</name>
    <dbReference type="NCBI Taxonomy" id="172846"/>
    <lineage>
        <taxon>Eukaryota</taxon>
        <taxon>Metazoa</taxon>
        <taxon>Ecdysozoa</taxon>
        <taxon>Arthropoda</taxon>
        <taxon>Chelicerata</taxon>
        <taxon>Arachnida</taxon>
        <taxon>Araneae</taxon>
        <taxon>Araneomorphae</taxon>
        <taxon>Entelegynae</taxon>
        <taxon>Araneoidea</taxon>
        <taxon>Araneidae</taxon>
        <taxon>Caerostris</taxon>
    </lineage>
</organism>